<proteinExistence type="inferred from homology"/>
<evidence type="ECO:0000313" key="4">
    <source>
        <dbReference type="Proteomes" id="UP001500879"/>
    </source>
</evidence>
<keyword evidence="2" id="KW-0408">Iron</keyword>
<dbReference type="PANTHER" id="PTHR46696:SF1">
    <property type="entry name" value="CYTOCHROME P450 YJIB-RELATED"/>
    <property type="match status" value="1"/>
</dbReference>
<comment type="similarity">
    <text evidence="1 2">Belongs to the cytochrome P450 family.</text>
</comment>
<dbReference type="SUPFAM" id="SSF48264">
    <property type="entry name" value="Cytochrome P450"/>
    <property type="match status" value="1"/>
</dbReference>
<dbReference type="InterPro" id="IPR036396">
    <property type="entry name" value="Cyt_P450_sf"/>
</dbReference>
<dbReference type="RefSeq" id="WP_344022851.1">
    <property type="nucleotide sequence ID" value="NZ_BAAABX010000023.1"/>
</dbReference>
<dbReference type="InterPro" id="IPR001128">
    <property type="entry name" value="Cyt_P450"/>
</dbReference>
<protein>
    <submittedName>
        <fullName evidence="3">Cytochrome P450</fullName>
    </submittedName>
</protein>
<dbReference type="InterPro" id="IPR002397">
    <property type="entry name" value="Cyt_P450_B"/>
</dbReference>
<evidence type="ECO:0000256" key="1">
    <source>
        <dbReference type="ARBA" id="ARBA00010617"/>
    </source>
</evidence>
<dbReference type="CDD" id="cd11029">
    <property type="entry name" value="CYP107-like"/>
    <property type="match status" value="1"/>
</dbReference>
<dbReference type="Gene3D" id="1.10.630.10">
    <property type="entry name" value="Cytochrome P450"/>
    <property type="match status" value="1"/>
</dbReference>
<comment type="caution">
    <text evidence="3">The sequence shown here is derived from an EMBL/GenBank/DDBJ whole genome shotgun (WGS) entry which is preliminary data.</text>
</comment>
<dbReference type="Pfam" id="PF00067">
    <property type="entry name" value="p450"/>
    <property type="match status" value="2"/>
</dbReference>
<evidence type="ECO:0000313" key="3">
    <source>
        <dbReference type="EMBL" id="GAA0401526.1"/>
    </source>
</evidence>
<dbReference type="EMBL" id="BAAABX010000023">
    <property type="protein sequence ID" value="GAA0401526.1"/>
    <property type="molecule type" value="Genomic_DNA"/>
</dbReference>
<evidence type="ECO:0000256" key="2">
    <source>
        <dbReference type="RuleBase" id="RU000461"/>
    </source>
</evidence>
<keyword evidence="2" id="KW-0560">Oxidoreductase</keyword>
<dbReference type="PANTHER" id="PTHR46696">
    <property type="entry name" value="P450, PUTATIVE (EUROFUNG)-RELATED"/>
    <property type="match status" value="1"/>
</dbReference>
<gene>
    <name evidence="3" type="ORF">GCM10010357_23250</name>
</gene>
<sequence>MNDPLSCPEFFQNPYPFYGQLRAAAPVQQVTTGTGGRTGYLVTGYAEAKAAFTHPDLSKDTARFFAGRPSGRNLHPAVAHTMLATDPPEHTRLRRLVTKAFTTGAVTRLRPYIERTVGQLLDSLPKDGEADLVAGLAVPLPVTVICQLLGVPEADRARVRTWSNDLFAAGQPQRIDAASHAVAGYMADLIEAKRRTPDDSLLNDLITTRDEGEQLGEDELVSLAVLLLVAGHETTTNFVGNAVLALLQHPELLDRARTGSCRRSNMLDELLRYDSPVGIATFRYSTRPITLGETEIPAGVPVLISPGAANRDPAPYPVPDLPDADRDARGHLAFGHGIHRCLGAPLALAEAEIVLRALLTRFPGLRLAVAAEELRWRRTRLMRGLEALPVFTGTSPAGS</sequence>
<keyword evidence="2" id="KW-0503">Monooxygenase</keyword>
<reference evidence="4" key="1">
    <citation type="journal article" date="2019" name="Int. J. Syst. Evol. Microbiol.">
        <title>The Global Catalogue of Microorganisms (GCM) 10K type strain sequencing project: providing services to taxonomists for standard genome sequencing and annotation.</title>
        <authorList>
            <consortium name="The Broad Institute Genomics Platform"/>
            <consortium name="The Broad Institute Genome Sequencing Center for Infectious Disease"/>
            <person name="Wu L."/>
            <person name="Ma J."/>
        </authorList>
    </citation>
    <scope>NUCLEOTIDE SEQUENCE [LARGE SCALE GENOMIC DNA]</scope>
    <source>
        <strain evidence="4">JCM 4788</strain>
    </source>
</reference>
<dbReference type="Proteomes" id="UP001500879">
    <property type="component" value="Unassembled WGS sequence"/>
</dbReference>
<keyword evidence="2" id="KW-0479">Metal-binding</keyword>
<dbReference type="PROSITE" id="PS00086">
    <property type="entry name" value="CYTOCHROME_P450"/>
    <property type="match status" value="1"/>
</dbReference>
<keyword evidence="2" id="KW-0349">Heme</keyword>
<keyword evidence="4" id="KW-1185">Reference proteome</keyword>
<dbReference type="InterPro" id="IPR017972">
    <property type="entry name" value="Cyt_P450_CS"/>
</dbReference>
<name>A0ABP3IG33_9ACTN</name>
<accession>A0ABP3IG33</accession>
<dbReference type="PRINTS" id="PR00359">
    <property type="entry name" value="BP450"/>
</dbReference>
<organism evidence="3 4">
    <name type="scientific">Streptomyces luteireticuli</name>
    <dbReference type="NCBI Taxonomy" id="173858"/>
    <lineage>
        <taxon>Bacteria</taxon>
        <taxon>Bacillati</taxon>
        <taxon>Actinomycetota</taxon>
        <taxon>Actinomycetes</taxon>
        <taxon>Kitasatosporales</taxon>
        <taxon>Streptomycetaceae</taxon>
        <taxon>Streptomyces</taxon>
    </lineage>
</organism>